<dbReference type="EMBL" id="WNKZ01000123">
    <property type="protein sequence ID" value="MTV56015.1"/>
    <property type="molecule type" value="Genomic_DNA"/>
</dbReference>
<dbReference type="AlphaFoldDB" id="A0A6I3T504"/>
<organism evidence="4 5">
    <name type="scientific">Pseudoduganella buxea</name>
    <dbReference type="NCBI Taxonomy" id="1949069"/>
    <lineage>
        <taxon>Bacteria</taxon>
        <taxon>Pseudomonadati</taxon>
        <taxon>Pseudomonadota</taxon>
        <taxon>Betaproteobacteria</taxon>
        <taxon>Burkholderiales</taxon>
        <taxon>Oxalobacteraceae</taxon>
        <taxon>Telluria group</taxon>
        <taxon>Pseudoduganella</taxon>
    </lineage>
</organism>
<reference evidence="3" key="4">
    <citation type="submission" date="2024-05" db="EMBL/GenBank/DDBJ databases">
        <authorList>
            <person name="Sun Q."/>
            <person name="Zhou Y."/>
        </authorList>
    </citation>
    <scope>NUCLEOTIDE SEQUENCE</scope>
    <source>
        <strain evidence="3">CGMCC 1.15931</strain>
    </source>
</reference>
<feature type="chain" id="PRO_5026159889" description="Lipoprotein" evidence="2">
    <location>
        <begin position="19"/>
        <end position="301"/>
    </location>
</feature>
<feature type="region of interest" description="Disordered" evidence="1">
    <location>
        <begin position="20"/>
        <end position="39"/>
    </location>
</feature>
<dbReference type="OrthoDB" id="8753036at2"/>
<comment type="caution">
    <text evidence="4">The sequence shown here is derived from an EMBL/GenBank/DDBJ whole genome shotgun (WGS) entry which is preliminary data.</text>
</comment>
<keyword evidence="2" id="KW-0732">Signal</keyword>
<evidence type="ECO:0000313" key="5">
    <source>
        <dbReference type="Proteomes" id="UP000430634"/>
    </source>
</evidence>
<protein>
    <recommendedName>
        <fullName evidence="7">Lipoprotein</fullName>
    </recommendedName>
</protein>
<reference evidence="6" key="2">
    <citation type="journal article" date="2019" name="Int. J. Syst. Evol. Microbiol.">
        <title>The Global Catalogue of Microorganisms (GCM) 10K type strain sequencing project: providing services to taxonomists for standard genome sequencing and annotation.</title>
        <authorList>
            <consortium name="The Broad Institute Genomics Platform"/>
            <consortium name="The Broad Institute Genome Sequencing Center for Infectious Disease"/>
            <person name="Wu L."/>
            <person name="Ma J."/>
        </authorList>
    </citation>
    <scope>NUCLEOTIDE SEQUENCE [LARGE SCALE GENOMIC DNA]</scope>
    <source>
        <strain evidence="6">CGMCC 1.15931</strain>
    </source>
</reference>
<proteinExistence type="predicted"/>
<dbReference type="Proteomes" id="UP000430634">
    <property type="component" value="Unassembled WGS sequence"/>
</dbReference>
<dbReference type="Proteomes" id="UP000622638">
    <property type="component" value="Unassembled WGS sequence"/>
</dbReference>
<feature type="signal peptide" evidence="2">
    <location>
        <begin position="1"/>
        <end position="18"/>
    </location>
</feature>
<accession>A0A6I3T504</accession>
<evidence type="ECO:0000256" key="1">
    <source>
        <dbReference type="SAM" id="MobiDB-lite"/>
    </source>
</evidence>
<dbReference type="EMBL" id="BMKG01000005">
    <property type="protein sequence ID" value="GGB94676.1"/>
    <property type="molecule type" value="Genomic_DNA"/>
</dbReference>
<gene>
    <name evidence="3" type="ORF">GCM10011572_15770</name>
    <name evidence="4" type="ORF">GM672_25140</name>
</gene>
<keyword evidence="6" id="KW-1185">Reference proteome</keyword>
<reference evidence="4 5" key="3">
    <citation type="submission" date="2019-11" db="EMBL/GenBank/DDBJ databases">
        <title>Type strains purchased from KCTC, JCM and DSMZ.</title>
        <authorList>
            <person name="Lu H."/>
        </authorList>
    </citation>
    <scope>NUCLEOTIDE SEQUENCE [LARGE SCALE GENOMIC DNA]</scope>
    <source>
        <strain evidence="4 5">KCTC 52429</strain>
    </source>
</reference>
<sequence length="301" mass="31829">MKPAVVLPLMAALLAGMAGCSREEPPPPPATTAKAAKPAVTPATAPAVKDAYAELMRAVFGAGYRAGKGNALAEMPDPDKADSRLDMVVTGQSSTRLPTGETVLAVNGEMADANGNADSSHAMPGVLSLYVLDQQDGQWRILRRHESIASLGSFGQLGELRWVAPAKDKVALAVLHGGTWQGQTISLLSLFDVAADKVRDLTGESIEIYSSNEGACGPTTDECWEARATWSFAPAATPAAYDDLVLDFGGARRTIKHPDAKPDDDADDVERNEVPLAGRARYAFDGDRYRLVEGENIVPGI</sequence>
<dbReference type="RefSeq" id="WP_155473265.1">
    <property type="nucleotide sequence ID" value="NZ_BMKG01000005.1"/>
</dbReference>
<dbReference type="PROSITE" id="PS51257">
    <property type="entry name" value="PROKAR_LIPOPROTEIN"/>
    <property type="match status" value="1"/>
</dbReference>
<evidence type="ECO:0008006" key="7">
    <source>
        <dbReference type="Google" id="ProtNLM"/>
    </source>
</evidence>
<evidence type="ECO:0000313" key="4">
    <source>
        <dbReference type="EMBL" id="MTV56015.1"/>
    </source>
</evidence>
<evidence type="ECO:0000313" key="3">
    <source>
        <dbReference type="EMBL" id="GGB94676.1"/>
    </source>
</evidence>
<name>A0A6I3T504_9BURK</name>
<reference evidence="3" key="1">
    <citation type="journal article" date="2014" name="Int. J. Syst. Evol. Microbiol.">
        <title>Complete genome of a new Firmicutes species belonging to the dominant human colonic microbiota ('Ruminococcus bicirculans') reveals two chromosomes and a selective capacity to utilize plant glucans.</title>
        <authorList>
            <consortium name="NISC Comparative Sequencing Program"/>
            <person name="Wegmann U."/>
            <person name="Louis P."/>
            <person name="Goesmann A."/>
            <person name="Henrissat B."/>
            <person name="Duncan S.H."/>
            <person name="Flint H.J."/>
        </authorList>
    </citation>
    <scope>NUCLEOTIDE SEQUENCE</scope>
    <source>
        <strain evidence="3">CGMCC 1.15931</strain>
    </source>
</reference>
<evidence type="ECO:0000313" key="6">
    <source>
        <dbReference type="Proteomes" id="UP000622638"/>
    </source>
</evidence>
<evidence type="ECO:0000256" key="2">
    <source>
        <dbReference type="SAM" id="SignalP"/>
    </source>
</evidence>